<dbReference type="Gene3D" id="3.40.50.150">
    <property type="entry name" value="Vaccinia Virus protein VP39"/>
    <property type="match status" value="1"/>
</dbReference>
<dbReference type="KEGG" id="asau:88171712"/>
<dbReference type="RefSeq" id="XP_062875791.1">
    <property type="nucleotide sequence ID" value="XM_063019721.1"/>
</dbReference>
<dbReference type="SUPFAM" id="SSF53335">
    <property type="entry name" value="S-adenosyl-L-methionine-dependent methyltransferases"/>
    <property type="match status" value="1"/>
</dbReference>
<dbReference type="PANTHER" id="PTHR14614">
    <property type="entry name" value="HEPATOCELLULAR CARCINOMA-ASSOCIATED ANTIGEN"/>
    <property type="match status" value="1"/>
</dbReference>
<keyword evidence="2" id="KW-1185">Reference proteome</keyword>
<dbReference type="AlphaFoldDB" id="A0AAX4H4G5"/>
<dbReference type="InterPro" id="IPR029063">
    <property type="entry name" value="SAM-dependent_MTases_sf"/>
</dbReference>
<dbReference type="Proteomes" id="UP001338582">
    <property type="component" value="Chromosome 1"/>
</dbReference>
<dbReference type="EMBL" id="CP138894">
    <property type="protein sequence ID" value="WPK23404.1"/>
    <property type="molecule type" value="Genomic_DNA"/>
</dbReference>
<dbReference type="GO" id="GO:0008757">
    <property type="term" value="F:S-adenosylmethionine-dependent methyltransferase activity"/>
    <property type="evidence" value="ECO:0007669"/>
    <property type="project" value="UniProtKB-ARBA"/>
</dbReference>
<name>A0AAX4H4G5_9ASCO</name>
<reference evidence="1 2" key="1">
    <citation type="submission" date="2023-10" db="EMBL/GenBank/DDBJ databases">
        <title>Draft Genome Sequence of Candida saopaulonensis from a very Premature Infant with Sepsis.</title>
        <authorList>
            <person name="Ning Y."/>
            <person name="Dai R."/>
            <person name="Xiao M."/>
            <person name="Xu Y."/>
            <person name="Yan Q."/>
            <person name="Zhang L."/>
        </authorList>
    </citation>
    <scope>NUCLEOTIDE SEQUENCE [LARGE SCALE GENOMIC DNA]</scope>
    <source>
        <strain evidence="1 2">19XY460</strain>
    </source>
</reference>
<gene>
    <name evidence="1" type="ORF">PUMCH_000643</name>
</gene>
<organism evidence="1 2">
    <name type="scientific">Australozyma saopauloensis</name>
    <dbReference type="NCBI Taxonomy" id="291208"/>
    <lineage>
        <taxon>Eukaryota</taxon>
        <taxon>Fungi</taxon>
        <taxon>Dikarya</taxon>
        <taxon>Ascomycota</taxon>
        <taxon>Saccharomycotina</taxon>
        <taxon>Pichiomycetes</taxon>
        <taxon>Metschnikowiaceae</taxon>
        <taxon>Australozyma</taxon>
    </lineage>
</organism>
<dbReference type="PANTHER" id="PTHR14614:SF130">
    <property type="entry name" value="PROTEIN-LYSINE N-METHYLTRANSFERASE EEF2KMT"/>
    <property type="match status" value="1"/>
</dbReference>
<protein>
    <recommendedName>
        <fullName evidence="3">Protein-lysine N-methyltransferase EFM3</fullName>
    </recommendedName>
</protein>
<dbReference type="GO" id="GO:0005737">
    <property type="term" value="C:cytoplasm"/>
    <property type="evidence" value="ECO:0007669"/>
    <property type="project" value="TreeGrafter"/>
</dbReference>
<dbReference type="InterPro" id="IPR019410">
    <property type="entry name" value="Methyltransf_16"/>
</dbReference>
<sequence length="322" mass="36214">MSLTLKSLRSCINMRVPTVDYMDIVESNPELHTEEAQQALLETLSDVMLSNPFYVKKFLSKYIRILETSGEVDSGFYEIYCDPVILGAQEELPTFYDLLEYSVGESLLVKIVENPRIISGAGTTGLRTWEAALYLLNYLNNGTSNIDFNGKRVLELGAGTGLVSLALLKNRDVLDFRSLVATDGNAALMESFGKALELNDLDSVGVYSEQLVWGSSTDLEPDAAQFLPEADIVLGADVTYDYMVVPLLCETIRDFLERGTQLVLIAATVRNLETIRVWEEQLKEMFTWRIRETLQDPHNSAMPIWFRKGTPEIRIYEITGLI</sequence>
<evidence type="ECO:0000313" key="2">
    <source>
        <dbReference type="Proteomes" id="UP001338582"/>
    </source>
</evidence>
<accession>A0AAX4H4G5</accession>
<dbReference type="Pfam" id="PF10294">
    <property type="entry name" value="Methyltransf_16"/>
    <property type="match status" value="1"/>
</dbReference>
<dbReference type="GeneID" id="88171712"/>
<evidence type="ECO:0008006" key="3">
    <source>
        <dbReference type="Google" id="ProtNLM"/>
    </source>
</evidence>
<proteinExistence type="predicted"/>
<evidence type="ECO:0000313" key="1">
    <source>
        <dbReference type="EMBL" id="WPK23404.1"/>
    </source>
</evidence>